<dbReference type="AlphaFoldDB" id="A0A0F9DCD6"/>
<proteinExistence type="predicted"/>
<dbReference type="Pfam" id="PF21448">
    <property type="entry name" value="DNMK"/>
    <property type="match status" value="1"/>
</dbReference>
<accession>A0A0F9DCD6</accession>
<protein>
    <submittedName>
        <fullName evidence="1">Uncharacterized protein</fullName>
    </submittedName>
</protein>
<evidence type="ECO:0000313" key="1">
    <source>
        <dbReference type="EMBL" id="KKL15451.1"/>
    </source>
</evidence>
<dbReference type="InterPro" id="IPR048444">
    <property type="entry name" value="DNMK"/>
</dbReference>
<gene>
    <name evidence="1" type="ORF">LCGC14_2505450</name>
</gene>
<comment type="caution">
    <text evidence="1">The sequence shown here is derived from an EMBL/GenBank/DDBJ whole genome shotgun (WGS) entry which is preliminary data.</text>
</comment>
<dbReference type="EMBL" id="LAZR01040059">
    <property type="protein sequence ID" value="KKL15451.1"/>
    <property type="molecule type" value="Genomic_DNA"/>
</dbReference>
<name>A0A0F9DCD6_9ZZZZ</name>
<dbReference type="InterPro" id="IPR027417">
    <property type="entry name" value="P-loop_NTPase"/>
</dbReference>
<reference evidence="1" key="1">
    <citation type="journal article" date="2015" name="Nature">
        <title>Complex archaea that bridge the gap between prokaryotes and eukaryotes.</title>
        <authorList>
            <person name="Spang A."/>
            <person name="Saw J.H."/>
            <person name="Jorgensen S.L."/>
            <person name="Zaremba-Niedzwiedzka K."/>
            <person name="Martijn J."/>
            <person name="Lind A.E."/>
            <person name="van Eijk R."/>
            <person name="Schleper C."/>
            <person name="Guy L."/>
            <person name="Ettema T.J."/>
        </authorList>
    </citation>
    <scope>NUCLEOTIDE SEQUENCE</scope>
</reference>
<organism evidence="1">
    <name type="scientific">marine sediment metagenome</name>
    <dbReference type="NCBI Taxonomy" id="412755"/>
    <lineage>
        <taxon>unclassified sequences</taxon>
        <taxon>metagenomes</taxon>
        <taxon>ecological metagenomes</taxon>
    </lineage>
</organism>
<sequence>MQVIGTELFQYDIYKHLPELEKKIPKRMIWALRFKWWYKDNTDKHIVITDMRFLHESLMIRSLGGIILKVFRPGLKMPEDLHPSETEIDDIHYDFLLISDEDIEKYREKGRELFKKILS</sequence>
<dbReference type="Gene3D" id="3.40.50.300">
    <property type="entry name" value="P-loop containing nucleotide triphosphate hydrolases"/>
    <property type="match status" value="1"/>
</dbReference>